<dbReference type="RefSeq" id="WP_121978505.1">
    <property type="nucleotide sequence ID" value="NZ_JBHTLH010000042.1"/>
</dbReference>
<dbReference type="PANTHER" id="PTHR43861:SF1">
    <property type="entry name" value="TRANS-ACONITATE 2-METHYLTRANSFERASE"/>
    <property type="match status" value="1"/>
</dbReference>
<dbReference type="CDD" id="cd02440">
    <property type="entry name" value="AdoMet_MTases"/>
    <property type="match status" value="1"/>
</dbReference>
<evidence type="ECO:0000313" key="4">
    <source>
        <dbReference type="EMBL" id="MFD1126106.1"/>
    </source>
</evidence>
<dbReference type="InterPro" id="IPR041698">
    <property type="entry name" value="Methyltransf_25"/>
</dbReference>
<comment type="caution">
    <text evidence="4">The sequence shown here is derived from an EMBL/GenBank/DDBJ whole genome shotgun (WGS) entry which is preliminary data.</text>
</comment>
<dbReference type="Gene3D" id="3.40.50.150">
    <property type="entry name" value="Vaccinia Virus protein VP39"/>
    <property type="match status" value="1"/>
</dbReference>
<feature type="domain" description="Methyltransferase" evidence="3">
    <location>
        <begin position="37"/>
        <end position="131"/>
    </location>
</feature>
<sequence>MIYQEFAKFYDDLFDETLYDKWFNYTSKRVKQSERLLDLACGTGRLAVKLAKAGYQVNGADLSEDMLTMADQRARQAGLSIPFFQLDMRNLEELPMYGAVTCFDDSLCYLTTCSDLKQTFFEVYQHLVEGGRFLFDVITPYQTDQVYPGYMYNFQDNERAFMWTSYAAEDVLHGVEHDLSFFLYNPKKDAYDVYQELHKERTYPVDDYRKLLTEIGFSKIQVTTNFGTAPFKNKVKRWLFDCRKEIISA</sequence>
<dbReference type="SUPFAM" id="SSF53335">
    <property type="entry name" value="S-adenosyl-L-methionine-dependent methyltransferases"/>
    <property type="match status" value="1"/>
</dbReference>
<dbReference type="GO" id="GO:0032259">
    <property type="term" value="P:methylation"/>
    <property type="evidence" value="ECO:0007669"/>
    <property type="project" value="UniProtKB-KW"/>
</dbReference>
<dbReference type="Proteomes" id="UP001597156">
    <property type="component" value="Unassembled WGS sequence"/>
</dbReference>
<name>A0ABW3PRA9_9LACO</name>
<dbReference type="Pfam" id="PF13649">
    <property type="entry name" value="Methyltransf_25"/>
    <property type="match status" value="1"/>
</dbReference>
<evidence type="ECO:0000313" key="5">
    <source>
        <dbReference type="Proteomes" id="UP001597156"/>
    </source>
</evidence>
<reference evidence="5" key="1">
    <citation type="journal article" date="2019" name="Int. J. Syst. Evol. Microbiol.">
        <title>The Global Catalogue of Microorganisms (GCM) 10K type strain sequencing project: providing services to taxonomists for standard genome sequencing and annotation.</title>
        <authorList>
            <consortium name="The Broad Institute Genomics Platform"/>
            <consortium name="The Broad Institute Genome Sequencing Center for Infectious Disease"/>
            <person name="Wu L."/>
            <person name="Ma J."/>
        </authorList>
    </citation>
    <scope>NUCLEOTIDE SEQUENCE [LARGE SCALE GENOMIC DNA]</scope>
    <source>
        <strain evidence="5">CCUG 71848</strain>
    </source>
</reference>
<dbReference type="EMBL" id="JBHTLH010000042">
    <property type="protein sequence ID" value="MFD1126106.1"/>
    <property type="molecule type" value="Genomic_DNA"/>
</dbReference>
<evidence type="ECO:0000256" key="1">
    <source>
        <dbReference type="ARBA" id="ARBA00022603"/>
    </source>
</evidence>
<protein>
    <submittedName>
        <fullName evidence="4">Class I SAM-dependent DNA methyltransferase</fullName>
    </submittedName>
</protein>
<keyword evidence="5" id="KW-1185">Reference proteome</keyword>
<gene>
    <name evidence="4" type="ORF">ACFQ22_12165</name>
</gene>
<keyword evidence="1 4" id="KW-0489">Methyltransferase</keyword>
<dbReference type="Gene3D" id="2.20.25.110">
    <property type="entry name" value="S-adenosyl-L-methionine-dependent methyltransferases"/>
    <property type="match status" value="1"/>
</dbReference>
<accession>A0ABW3PRA9</accession>
<organism evidence="4 5">
    <name type="scientific">Lentilactobacillus raoultii</name>
    <dbReference type="NCBI Taxonomy" id="1987503"/>
    <lineage>
        <taxon>Bacteria</taxon>
        <taxon>Bacillati</taxon>
        <taxon>Bacillota</taxon>
        <taxon>Bacilli</taxon>
        <taxon>Lactobacillales</taxon>
        <taxon>Lactobacillaceae</taxon>
        <taxon>Lentilactobacillus</taxon>
    </lineage>
</organism>
<evidence type="ECO:0000259" key="3">
    <source>
        <dbReference type="Pfam" id="PF13649"/>
    </source>
</evidence>
<keyword evidence="2" id="KW-0808">Transferase</keyword>
<evidence type="ECO:0000256" key="2">
    <source>
        <dbReference type="ARBA" id="ARBA00022679"/>
    </source>
</evidence>
<proteinExistence type="predicted"/>
<dbReference type="GO" id="GO:0008168">
    <property type="term" value="F:methyltransferase activity"/>
    <property type="evidence" value="ECO:0007669"/>
    <property type="project" value="UniProtKB-KW"/>
</dbReference>
<dbReference type="InterPro" id="IPR029063">
    <property type="entry name" value="SAM-dependent_MTases_sf"/>
</dbReference>
<dbReference type="PANTHER" id="PTHR43861">
    <property type="entry name" value="TRANS-ACONITATE 2-METHYLTRANSFERASE-RELATED"/>
    <property type="match status" value="1"/>
</dbReference>